<comment type="function">
    <text evidence="4">Catalyzes the NADPH-dependent reduction of ketopantoate into pantoic acid.</text>
</comment>
<dbReference type="Pfam" id="PF02558">
    <property type="entry name" value="ApbA"/>
    <property type="match status" value="1"/>
</dbReference>
<comment type="pathway">
    <text evidence="4">Cofactor biosynthesis; (R)-pantothenate biosynthesis; (R)-pantoate from 3-methyl-2-oxobutanoate: step 2/2.</text>
</comment>
<dbReference type="InterPro" id="IPR003710">
    <property type="entry name" value="ApbA"/>
</dbReference>
<dbReference type="NCBIfam" id="TIGR00745">
    <property type="entry name" value="apbA_panE"/>
    <property type="match status" value="1"/>
</dbReference>
<keyword evidence="3 4" id="KW-0560">Oxidoreductase</keyword>
<dbReference type="SUPFAM" id="SSF48179">
    <property type="entry name" value="6-phosphogluconate dehydrogenase C-terminal domain-like"/>
    <property type="match status" value="1"/>
</dbReference>
<dbReference type="SUPFAM" id="SSF51735">
    <property type="entry name" value="NAD(P)-binding Rossmann-fold domains"/>
    <property type="match status" value="1"/>
</dbReference>
<keyword evidence="2 4" id="KW-0521">NADP</keyword>
<dbReference type="InterPro" id="IPR013752">
    <property type="entry name" value="KPA_reductase"/>
</dbReference>
<dbReference type="GO" id="GO:0015940">
    <property type="term" value="P:pantothenate biosynthetic process"/>
    <property type="evidence" value="ECO:0007669"/>
    <property type="project" value="UniProtKB-UniPathway"/>
</dbReference>
<feature type="domain" description="Ketopantoate reductase C-terminal" evidence="6">
    <location>
        <begin position="175"/>
        <end position="296"/>
    </location>
</feature>
<dbReference type="EC" id="1.1.1.169" evidence="4"/>
<dbReference type="UniPathway" id="UPA00028">
    <property type="reaction ID" value="UER00004"/>
</dbReference>
<feature type="domain" description="Ketopantoate reductase N-terminal" evidence="5">
    <location>
        <begin position="3"/>
        <end position="150"/>
    </location>
</feature>
<dbReference type="GO" id="GO:0005737">
    <property type="term" value="C:cytoplasm"/>
    <property type="evidence" value="ECO:0007669"/>
    <property type="project" value="TreeGrafter"/>
</dbReference>
<dbReference type="InterPro" id="IPR013332">
    <property type="entry name" value="KPR_N"/>
</dbReference>
<evidence type="ECO:0000313" key="7">
    <source>
        <dbReference type="EMBL" id="AVO28375.1"/>
    </source>
</evidence>
<dbReference type="GO" id="GO:0008677">
    <property type="term" value="F:2-dehydropantoate 2-reductase activity"/>
    <property type="evidence" value="ECO:0007669"/>
    <property type="project" value="UniProtKB-EC"/>
</dbReference>
<dbReference type="PANTHER" id="PTHR21708:SF26">
    <property type="entry name" value="2-DEHYDROPANTOATE 2-REDUCTASE"/>
    <property type="match status" value="1"/>
</dbReference>
<dbReference type="InterPro" id="IPR008927">
    <property type="entry name" value="6-PGluconate_DH-like_C_sf"/>
</dbReference>
<sequence length="297" mass="32491">MKIMITGIGGVGGYIASVLCANYDDVTLVARKKRKESLQTKGLVVHSDFFGHHVAHPVVTDDPASAGIQDVIFVCVKNYSLEAALTAVLPCIGDDTIVVPVLNGFTYHDTATSIMKNGKIVDSAIYITSSYQEDYSIRQEGRFARIYIGSDDAEATKKVYDVLNHPGLTCCIAENITVEIWRKFILNCAYNVLTAYYRTSIGGALSQPHGKEEFRALLQEAYDVGKAAGVPLPDDVVDDQYRRILGSNDMDATSSLERDIAASHQSELDTFSGALIRLAHQYNVPVPISEKCYQALV</sequence>
<dbReference type="InterPro" id="IPR013328">
    <property type="entry name" value="6PGD_dom2"/>
</dbReference>
<evidence type="ECO:0000259" key="5">
    <source>
        <dbReference type="Pfam" id="PF02558"/>
    </source>
</evidence>
<organism evidence="7 8">
    <name type="scientific">Megasphaera elsdenii</name>
    <dbReference type="NCBI Taxonomy" id="907"/>
    <lineage>
        <taxon>Bacteria</taxon>
        <taxon>Bacillati</taxon>
        <taxon>Bacillota</taxon>
        <taxon>Negativicutes</taxon>
        <taxon>Veillonellales</taxon>
        <taxon>Veillonellaceae</taxon>
        <taxon>Megasphaera</taxon>
    </lineage>
</organism>
<evidence type="ECO:0000259" key="6">
    <source>
        <dbReference type="Pfam" id="PF08546"/>
    </source>
</evidence>
<proteinExistence type="inferred from homology"/>
<evidence type="ECO:0000313" key="8">
    <source>
        <dbReference type="Proteomes" id="UP000238358"/>
    </source>
</evidence>
<dbReference type="EMBL" id="CP027569">
    <property type="protein sequence ID" value="AVO28375.1"/>
    <property type="molecule type" value="Genomic_DNA"/>
</dbReference>
<evidence type="ECO:0000256" key="2">
    <source>
        <dbReference type="ARBA" id="ARBA00022857"/>
    </source>
</evidence>
<name>A0A2S0MA81_MEGEL</name>
<dbReference type="Pfam" id="PF08546">
    <property type="entry name" value="ApbA_C"/>
    <property type="match status" value="1"/>
</dbReference>
<dbReference type="AlphaFoldDB" id="A0A2S0MA81"/>
<dbReference type="Gene3D" id="1.10.1040.10">
    <property type="entry name" value="N-(1-d-carboxylethyl)-l-norvaline Dehydrogenase, domain 2"/>
    <property type="match status" value="1"/>
</dbReference>
<comment type="similarity">
    <text evidence="1 4">Belongs to the ketopantoate reductase family.</text>
</comment>
<accession>A0A2S0MA81</accession>
<reference evidence="7 8" key="1">
    <citation type="journal article" date="2018" name="Genome Announc.">
        <title>Complete genomes of two Megasphaera elsdenii strains, NCIMB 702410 and ATCC 25940.</title>
        <authorList>
            <person name="Hatmaker E.A."/>
            <person name="O'Dell K."/>
            <person name="Riley L.A."/>
            <person name="Klingeman D.M."/>
            <person name="Guss A.M."/>
        </authorList>
    </citation>
    <scope>NUCLEOTIDE SEQUENCE [LARGE SCALE GENOMIC DNA]</scope>
    <source>
        <strain evidence="7 8">NCIMB702410</strain>
    </source>
</reference>
<gene>
    <name evidence="7" type="ORF">C6Y28_06215</name>
</gene>
<evidence type="ECO:0000256" key="1">
    <source>
        <dbReference type="ARBA" id="ARBA00007870"/>
    </source>
</evidence>
<keyword evidence="4" id="KW-0566">Pantothenate biosynthesis</keyword>
<dbReference type="InterPro" id="IPR051402">
    <property type="entry name" value="KPR-Related"/>
</dbReference>
<dbReference type="InterPro" id="IPR036291">
    <property type="entry name" value="NAD(P)-bd_dom_sf"/>
</dbReference>
<comment type="catalytic activity">
    <reaction evidence="4">
        <text>(R)-pantoate + NADP(+) = 2-dehydropantoate + NADPH + H(+)</text>
        <dbReference type="Rhea" id="RHEA:16233"/>
        <dbReference type="ChEBI" id="CHEBI:11561"/>
        <dbReference type="ChEBI" id="CHEBI:15378"/>
        <dbReference type="ChEBI" id="CHEBI:15980"/>
        <dbReference type="ChEBI" id="CHEBI:57783"/>
        <dbReference type="ChEBI" id="CHEBI:58349"/>
        <dbReference type="EC" id="1.1.1.169"/>
    </reaction>
</comment>
<dbReference type="Proteomes" id="UP000238358">
    <property type="component" value="Chromosome"/>
</dbReference>
<evidence type="ECO:0000256" key="4">
    <source>
        <dbReference type="RuleBase" id="RU362068"/>
    </source>
</evidence>
<protein>
    <recommendedName>
        <fullName evidence="4">2-dehydropantoate 2-reductase</fullName>
        <ecNumber evidence="4">1.1.1.169</ecNumber>
    </recommendedName>
    <alternativeName>
        <fullName evidence="4">Ketopantoate reductase</fullName>
    </alternativeName>
</protein>
<dbReference type="OrthoDB" id="9772736at2"/>
<evidence type="ECO:0000256" key="3">
    <source>
        <dbReference type="ARBA" id="ARBA00023002"/>
    </source>
</evidence>
<dbReference type="Gene3D" id="3.40.50.720">
    <property type="entry name" value="NAD(P)-binding Rossmann-like Domain"/>
    <property type="match status" value="1"/>
</dbReference>
<dbReference type="PANTHER" id="PTHR21708">
    <property type="entry name" value="PROBABLE 2-DEHYDROPANTOATE 2-REDUCTASE"/>
    <property type="match status" value="1"/>
</dbReference>